<dbReference type="STRING" id="229921.ADN01_10725"/>
<dbReference type="GO" id="GO:0016740">
    <property type="term" value="F:transferase activity"/>
    <property type="evidence" value="ECO:0007669"/>
    <property type="project" value="UniProtKB-KW"/>
</dbReference>
<dbReference type="InterPro" id="IPR003837">
    <property type="entry name" value="GatC"/>
</dbReference>
<sequence>MPEQITQEIFEHLVALAALELNPDEAEYLRGELNHQLAAIQELSAIPLDADIPASLHGVPFPVEVRQGLRQDEWQPYPEPQTILKQAPETSDGYIVVPDIPHTTLE</sequence>
<dbReference type="GO" id="GO:0006450">
    <property type="term" value="P:regulation of translational fidelity"/>
    <property type="evidence" value="ECO:0007669"/>
    <property type="project" value="InterPro"/>
</dbReference>
<accession>A0A0M9U300</accession>
<dbReference type="Proteomes" id="UP000050501">
    <property type="component" value="Unassembled WGS sequence"/>
</dbReference>
<dbReference type="RefSeq" id="WP_062419554.1">
    <property type="nucleotide sequence ID" value="NZ_BBXZ01000171.1"/>
</dbReference>
<organism evidence="1">
    <name type="scientific">Levilinea saccharolytica</name>
    <dbReference type="NCBI Taxonomy" id="229921"/>
    <lineage>
        <taxon>Bacteria</taxon>
        <taxon>Bacillati</taxon>
        <taxon>Chloroflexota</taxon>
        <taxon>Anaerolineae</taxon>
        <taxon>Anaerolineales</taxon>
        <taxon>Anaerolineaceae</taxon>
        <taxon>Levilinea</taxon>
    </lineage>
</organism>
<proteinExistence type="predicted"/>
<evidence type="ECO:0000313" key="2">
    <source>
        <dbReference type="EMBL" id="KPL80949.1"/>
    </source>
</evidence>
<keyword evidence="3" id="KW-1185">Reference proteome</keyword>
<keyword evidence="1" id="KW-0808">Transferase</keyword>
<protein>
    <submittedName>
        <fullName evidence="1">Aspartyl/glutamyl-tRNA(Asn/Gln) amidotransferase subunit C</fullName>
    </submittedName>
</protein>
<evidence type="ECO:0000313" key="1">
    <source>
        <dbReference type="EMBL" id="GAP19263.1"/>
    </source>
</evidence>
<dbReference type="OrthoDB" id="164445at2"/>
<dbReference type="EMBL" id="DF967975">
    <property type="protein sequence ID" value="GAP19263.1"/>
    <property type="molecule type" value="Genomic_DNA"/>
</dbReference>
<dbReference type="InterPro" id="IPR036113">
    <property type="entry name" value="Asp/Glu-ADT_sf_sub_c"/>
</dbReference>
<reference evidence="2 3" key="2">
    <citation type="submission" date="2015-07" db="EMBL/GenBank/DDBJ databases">
        <title>Genome sequence of Levilinea saccharolytica DSM 16555.</title>
        <authorList>
            <person name="Hemp J."/>
            <person name="Ward L.M."/>
            <person name="Pace L.A."/>
            <person name="Fischer W.W."/>
        </authorList>
    </citation>
    <scope>NUCLEOTIDE SEQUENCE [LARGE SCALE GENOMIC DNA]</scope>
    <source>
        <strain evidence="2 3">KIBI-1</strain>
    </source>
</reference>
<name>A0A0M9U300_9CHLR</name>
<reference evidence="1" key="1">
    <citation type="journal article" date="2015" name="Genome Announc.">
        <title>Draft Genome Sequences of Anaerolinea thermolimosa IMO-1, Bellilinea caldifistulae GOMI-1, Leptolinea tardivitalis YMTK-2, Levilinea saccharolytica KIBI-1, Longilinea arvoryzae KOME-1, Previously Described as Members of the Class Anaerolineae (Chloroflexi).</title>
        <authorList>
            <person name="Matsuura N."/>
            <person name="Tourlousse M.D."/>
            <person name="Ohashi A."/>
            <person name="Hugenholtz P."/>
            <person name="Sekiguchi Y."/>
        </authorList>
    </citation>
    <scope>NUCLEOTIDE SEQUENCE</scope>
    <source>
        <strain evidence="1">KIBI-1</strain>
    </source>
</reference>
<evidence type="ECO:0000313" key="3">
    <source>
        <dbReference type="Proteomes" id="UP000050501"/>
    </source>
</evidence>
<dbReference type="EMBL" id="LGCM01000038">
    <property type="protein sequence ID" value="KPL80949.1"/>
    <property type="molecule type" value="Genomic_DNA"/>
</dbReference>
<dbReference type="SUPFAM" id="SSF141000">
    <property type="entry name" value="Glu-tRNAGln amidotransferase C subunit"/>
    <property type="match status" value="1"/>
</dbReference>
<dbReference type="Pfam" id="PF02686">
    <property type="entry name" value="GatC"/>
    <property type="match status" value="1"/>
</dbReference>
<gene>
    <name evidence="2" type="ORF">ADN01_10725</name>
    <name evidence="1" type="ORF">LSAC_03164</name>
</gene>
<dbReference type="AlphaFoldDB" id="A0A0M9U300"/>